<proteinExistence type="predicted"/>
<accession>A0A4Q0S875</accession>
<evidence type="ECO:0000313" key="2">
    <source>
        <dbReference type="Proteomes" id="UP000289546"/>
    </source>
</evidence>
<protein>
    <submittedName>
        <fullName evidence="1">Uncharacterized protein</fullName>
    </submittedName>
</protein>
<dbReference type="AlphaFoldDB" id="A0A4Q0S875"/>
<keyword evidence="2" id="KW-1185">Reference proteome</keyword>
<comment type="caution">
    <text evidence="1">The sequence shown here is derived from an EMBL/GenBank/DDBJ whole genome shotgun (WGS) entry which is preliminary data.</text>
</comment>
<organism evidence="1 2">
    <name type="scientific">Bradyrhizobium nanningense</name>
    <dbReference type="NCBI Taxonomy" id="1325118"/>
    <lineage>
        <taxon>Bacteria</taxon>
        <taxon>Pseudomonadati</taxon>
        <taxon>Pseudomonadota</taxon>
        <taxon>Alphaproteobacteria</taxon>
        <taxon>Hyphomicrobiales</taxon>
        <taxon>Nitrobacteraceae</taxon>
        <taxon>Bradyrhizobium</taxon>
    </lineage>
</organism>
<dbReference type="EMBL" id="LBJQ01000073">
    <property type="protein sequence ID" value="RXH28924.1"/>
    <property type="molecule type" value="Genomic_DNA"/>
</dbReference>
<reference evidence="1 2" key="1">
    <citation type="submission" date="2015-04" db="EMBL/GenBank/DDBJ databases">
        <title>Comparative genomics of rhizobia nodulating Arachis hypogaea in China.</title>
        <authorList>
            <person name="Li Y."/>
        </authorList>
    </citation>
    <scope>NUCLEOTIDE SEQUENCE [LARGE SCALE GENOMIC DNA]</scope>
    <source>
        <strain evidence="1 2">CCBAU 51757</strain>
    </source>
</reference>
<dbReference type="Proteomes" id="UP000289546">
    <property type="component" value="Unassembled WGS sequence"/>
</dbReference>
<sequence>MGRSLDDSERVVVLVKLRDGAKRPSFVTPRTEIAPRIFSAEIDARQLQKLQADPSVESMSLSQSLPLIK</sequence>
<name>A0A4Q0S875_9BRAD</name>
<evidence type="ECO:0000313" key="1">
    <source>
        <dbReference type="EMBL" id="RXH28924.1"/>
    </source>
</evidence>
<gene>
    <name evidence="1" type="ORF">XH99_14010</name>
</gene>